<dbReference type="GO" id="GO:0016787">
    <property type="term" value="F:hydrolase activity"/>
    <property type="evidence" value="ECO:0007669"/>
    <property type="project" value="UniProtKB-KW"/>
</dbReference>
<comment type="similarity">
    <text evidence="2">Belongs to the 'GDXG' lipolytic enzyme family.</text>
</comment>
<dbReference type="PROSITE" id="PS01173">
    <property type="entry name" value="LIPASE_GDXG_HIS"/>
    <property type="match status" value="1"/>
</dbReference>
<dbReference type="EC" id="3.1.1.-" evidence="4"/>
<feature type="chain" id="PRO_5015372606" description="Carboxylic ester hydrolase" evidence="4">
    <location>
        <begin position="31"/>
        <end position="552"/>
    </location>
</feature>
<evidence type="ECO:0000259" key="6">
    <source>
        <dbReference type="Pfam" id="PF00135"/>
    </source>
</evidence>
<dbReference type="OrthoDB" id="9775851at2"/>
<protein>
    <recommendedName>
        <fullName evidence="4">Carboxylic ester hydrolase</fullName>
        <ecNumber evidence="4">3.1.1.-</ecNumber>
    </recommendedName>
</protein>
<sequence length="552" mass="57150">MQETALFHTRLSRRSRPLALAGLALALALAACGGGSSDAPPADPTRVNTTSGPVRGEADAGNTVLQFKGIPYAAPPVGALRWRAPQAPAPWTDERDATAFGPACAQPGSAFGPPTTTVNEDCLTLNVFRPATAGPHPVMVWFHGGAFYLGTSAGYTDVSSLVGQGVVVVTLNYRLGALGFMAHPALSNEQGGASGNYGLMDQQAALRWVRDNIAAFGGDAGNVTIFGESAGGFSVMSHLAAPASAGLFHKAIVMSGAYGLDVQDTLSLSESKGQTLATAAMSIVTGAGGAACDTSSVDCLRSLPVGALLGAQMTAYPRGPVPSVDGQVLDASVRTKVWAGTQHAVPVIQGTTRDEYRLFAALNELGGAAPLTAETLPAAIEGLGLPAPTATFLASMPYNPALFDNNASYAFGALGTDLVFACNGLNAARRLSGHGQAVYSYEFRDRSVPEVLPAVSFPQGAAHSSELQYLFDMPRALNAEQTALKEAIVRYFTRFARTGQPDAPGLPAWPAFTTGTPTYLGLDVAAGEGITTRLNFAAEHQCDTVWSSLNND</sequence>
<evidence type="ECO:0000313" key="8">
    <source>
        <dbReference type="Proteomes" id="UP000238605"/>
    </source>
</evidence>
<dbReference type="AlphaFoldDB" id="A0A2S5SS14"/>
<evidence type="ECO:0000313" key="7">
    <source>
        <dbReference type="EMBL" id="PPE65521.1"/>
    </source>
</evidence>
<dbReference type="InterPro" id="IPR050309">
    <property type="entry name" value="Type-B_Carboxylest/Lipase"/>
</dbReference>
<keyword evidence="8" id="KW-1185">Reference proteome</keyword>
<dbReference type="Proteomes" id="UP000238605">
    <property type="component" value="Unassembled WGS sequence"/>
</dbReference>
<keyword evidence="3 4" id="KW-0378">Hydrolase</keyword>
<dbReference type="Pfam" id="PF00135">
    <property type="entry name" value="COesterase"/>
    <property type="match status" value="1"/>
</dbReference>
<dbReference type="PANTHER" id="PTHR11559">
    <property type="entry name" value="CARBOXYLESTERASE"/>
    <property type="match status" value="1"/>
</dbReference>
<keyword evidence="4" id="KW-0732">Signal</keyword>
<comment type="similarity">
    <text evidence="1 4">Belongs to the type-B carboxylesterase/lipase family.</text>
</comment>
<dbReference type="InterPro" id="IPR002168">
    <property type="entry name" value="Lipase_GDXG_HIS_AS"/>
</dbReference>
<feature type="signal peptide" evidence="4">
    <location>
        <begin position="1"/>
        <end position="30"/>
    </location>
</feature>
<reference evidence="7 8" key="1">
    <citation type="submission" date="2018-02" db="EMBL/GenBank/DDBJ databases">
        <title>Reclassifiation of [Polyangium] brachysporum DSM 7029 as Guopingzhaonella breviflexa gen. nov., sp. nov., a member of the family Comamonadaceae.</title>
        <authorList>
            <person name="Tang B."/>
        </authorList>
    </citation>
    <scope>NUCLEOTIDE SEQUENCE [LARGE SCALE GENOMIC DNA]</scope>
    <source>
        <strain evidence="7 8">BCRC 80649</strain>
    </source>
</reference>
<dbReference type="InterPro" id="IPR019819">
    <property type="entry name" value="Carboxylesterase_B_CS"/>
</dbReference>
<dbReference type="EMBL" id="PSNX01000013">
    <property type="protein sequence ID" value="PPE65521.1"/>
    <property type="molecule type" value="Genomic_DNA"/>
</dbReference>
<evidence type="ECO:0000256" key="1">
    <source>
        <dbReference type="ARBA" id="ARBA00005964"/>
    </source>
</evidence>
<dbReference type="InterPro" id="IPR002018">
    <property type="entry name" value="CarbesteraseB"/>
</dbReference>
<feature type="domain" description="Carboxylesterase type B" evidence="6">
    <location>
        <begin position="45"/>
        <end position="525"/>
    </location>
</feature>
<evidence type="ECO:0000256" key="3">
    <source>
        <dbReference type="ARBA" id="ARBA00022801"/>
    </source>
</evidence>
<comment type="caution">
    <text evidence="7">The sequence shown here is derived from an EMBL/GenBank/DDBJ whole genome shotgun (WGS) entry which is preliminary data.</text>
</comment>
<dbReference type="InterPro" id="IPR019826">
    <property type="entry name" value="Carboxylesterase_B_AS"/>
</dbReference>
<dbReference type="PROSITE" id="PS00941">
    <property type="entry name" value="CARBOXYLESTERASE_B_2"/>
    <property type="match status" value="1"/>
</dbReference>
<evidence type="ECO:0000256" key="5">
    <source>
        <dbReference type="SAM" id="MobiDB-lite"/>
    </source>
</evidence>
<name>A0A2S5SS14_9BURK</name>
<organism evidence="7 8">
    <name type="scientific">Caldimonas caldifontis</name>
    <dbReference type="NCBI Taxonomy" id="1452508"/>
    <lineage>
        <taxon>Bacteria</taxon>
        <taxon>Pseudomonadati</taxon>
        <taxon>Pseudomonadota</taxon>
        <taxon>Betaproteobacteria</taxon>
        <taxon>Burkholderiales</taxon>
        <taxon>Sphaerotilaceae</taxon>
        <taxon>Caldimonas</taxon>
    </lineage>
</organism>
<dbReference type="Gene3D" id="3.40.50.1820">
    <property type="entry name" value="alpha/beta hydrolase"/>
    <property type="match status" value="1"/>
</dbReference>
<feature type="region of interest" description="Disordered" evidence="5">
    <location>
        <begin position="35"/>
        <end position="56"/>
    </location>
</feature>
<dbReference type="PROSITE" id="PS00122">
    <property type="entry name" value="CARBOXYLESTERASE_B_1"/>
    <property type="match status" value="1"/>
</dbReference>
<proteinExistence type="inferred from homology"/>
<dbReference type="SUPFAM" id="SSF53474">
    <property type="entry name" value="alpha/beta-Hydrolases"/>
    <property type="match status" value="1"/>
</dbReference>
<accession>A0A2S5SS14</accession>
<gene>
    <name evidence="7" type="ORF">C1704_13910</name>
</gene>
<evidence type="ECO:0000256" key="4">
    <source>
        <dbReference type="RuleBase" id="RU361235"/>
    </source>
</evidence>
<dbReference type="InterPro" id="IPR029058">
    <property type="entry name" value="AB_hydrolase_fold"/>
</dbReference>
<evidence type="ECO:0000256" key="2">
    <source>
        <dbReference type="ARBA" id="ARBA00010515"/>
    </source>
</evidence>